<evidence type="ECO:0000313" key="11">
    <source>
        <dbReference type="EMBL" id="PLW60455.1"/>
    </source>
</evidence>
<dbReference type="GO" id="GO:0005737">
    <property type="term" value="C:cytoplasm"/>
    <property type="evidence" value="ECO:0007669"/>
    <property type="project" value="UniProtKB-SubCell"/>
</dbReference>
<dbReference type="Proteomes" id="UP000053058">
    <property type="component" value="Unassembled WGS sequence"/>
</dbReference>
<evidence type="ECO:0000313" key="15">
    <source>
        <dbReference type="Proteomes" id="UP000234865"/>
    </source>
</evidence>
<dbReference type="Gene3D" id="2.70.70.10">
    <property type="entry name" value="Glucose Permease (Domain IIA)"/>
    <property type="match status" value="1"/>
</dbReference>
<evidence type="ECO:0000256" key="6">
    <source>
        <dbReference type="ARBA" id="ARBA00022777"/>
    </source>
</evidence>
<proteinExistence type="predicted"/>
<comment type="subcellular location">
    <subcellularLocation>
        <location evidence="1">Cytoplasm</location>
    </subcellularLocation>
</comment>
<dbReference type="InterPro" id="IPR001127">
    <property type="entry name" value="PTS_EIIA_1_perm"/>
</dbReference>
<dbReference type="InterPro" id="IPR050890">
    <property type="entry name" value="PTS_EIIA_component"/>
</dbReference>
<dbReference type="Proteomes" id="UP000031847">
    <property type="component" value="Unassembled WGS sequence"/>
</dbReference>
<dbReference type="PANTHER" id="PTHR45008">
    <property type="entry name" value="PTS SYSTEM GLUCOSE-SPECIFIC EIIA COMPONENT"/>
    <property type="match status" value="1"/>
</dbReference>
<protein>
    <submittedName>
        <fullName evidence="8">PTS system IIA component Glc family</fullName>
    </submittedName>
    <submittedName>
        <fullName evidence="10">PTS system sucrose-specific IIB component</fullName>
    </submittedName>
    <submittedName>
        <fullName evidence="9">Phosphotransferase system IIA components</fullName>
    </submittedName>
    <submittedName>
        <fullName evidence="11">Sucrose-specific phosphotransferase enzyme IIA component</fullName>
        <ecNumber evidence="11">2.7.1.-</ecNumber>
    </submittedName>
</protein>
<dbReference type="EMBL" id="PKRZ01000001">
    <property type="protein sequence ID" value="PLW60455.1"/>
    <property type="molecule type" value="Genomic_DNA"/>
</dbReference>
<evidence type="ECO:0000259" key="7">
    <source>
        <dbReference type="PROSITE" id="PS51093"/>
    </source>
</evidence>
<dbReference type="EC" id="2.7.1.-" evidence="11"/>
<evidence type="ECO:0000256" key="4">
    <source>
        <dbReference type="ARBA" id="ARBA00022679"/>
    </source>
</evidence>
<keyword evidence="5" id="KW-0598">Phosphotransferase system</keyword>
<dbReference type="GO" id="GO:0009401">
    <property type="term" value="P:phosphoenolpyruvate-dependent sugar phosphotransferase system"/>
    <property type="evidence" value="ECO:0007669"/>
    <property type="project" value="UniProtKB-KW"/>
</dbReference>
<dbReference type="PROSITE" id="PS51093">
    <property type="entry name" value="PTS_EIIA_TYPE_1"/>
    <property type="match status" value="1"/>
</dbReference>
<keyword evidence="2" id="KW-0813">Transport</keyword>
<dbReference type="GO" id="GO:0016301">
    <property type="term" value="F:kinase activity"/>
    <property type="evidence" value="ECO:0007669"/>
    <property type="project" value="UniProtKB-KW"/>
</dbReference>
<reference evidence="15" key="3">
    <citation type="submission" date="2016-08" db="EMBL/GenBank/DDBJ databases">
        <title>Comparative genomics of Lactococcus lactis strain WFLU12 isolated from the gastrointestinal tract of wild olive flounder (Paralichythys olivaceus).</title>
        <authorList>
            <person name="Nguyen T.L."/>
            <person name="Kim D.-H."/>
        </authorList>
    </citation>
    <scope>NUCLEOTIDE SEQUENCE [LARGE SCALE GENOMIC DNA]</scope>
    <source>
        <strain evidence="15">WFLU12</strain>
    </source>
</reference>
<keyword evidence="3" id="KW-0762">Sugar transport</keyword>
<sequence length="161" mass="17249">MFGIGKKKELKDDKGLYNPVSGEVIELSKVNDPVFSKKIMGDGFAVEPKENKIFAPVSAKVTLVQGHAIGFKRADGLDILLHLGIDTVALKGAPFKIKVKVDDIVNGGDELGTVDWGQIEAAGLDKTTMVIFTNTKDLLSGFEVKYGSANARDELGQASVK</sequence>
<reference evidence="9 12" key="1">
    <citation type="submission" date="2015-01" db="EMBL/GenBank/DDBJ databases">
        <title>Lactococcus lactis subsp.lactis JCM 5805 whole genome shotgun sequence.</title>
        <authorList>
            <person name="Fujii T."/>
            <person name="Tomita Y."/>
            <person name="Ikushima S."/>
            <person name="Fujiwara D."/>
        </authorList>
    </citation>
    <scope>NUCLEOTIDE SEQUENCE [LARGE SCALE GENOMIC DNA]</scope>
    <source>
        <strain evidence="9 12">JCM 5805</strain>
    </source>
</reference>
<gene>
    <name evidence="11" type="primary">scrA_1</name>
    <name evidence="11" type="ORF">CYU10_001438</name>
    <name evidence="9" type="ORF">JCM5805K_2503</name>
    <name evidence="10" type="ORF">KF282_0653</name>
    <name evidence="8" type="ORF">LLUC11_0423</name>
</gene>
<dbReference type="Proteomes" id="UP000192067">
    <property type="component" value="Chromosome"/>
</dbReference>
<dbReference type="RefSeq" id="WP_012897247.1">
    <property type="nucleotide sequence ID" value="NZ_BAABQR010000003.1"/>
</dbReference>
<name>A0A0B8R580_LACLL</name>
<feature type="domain" description="PTS EIIA type-1" evidence="7">
    <location>
        <begin position="32"/>
        <end position="134"/>
    </location>
</feature>
<dbReference type="EMBL" id="CP015904">
    <property type="protein sequence ID" value="ARE12758.1"/>
    <property type="molecule type" value="Genomic_DNA"/>
</dbReference>
<evidence type="ECO:0000313" key="12">
    <source>
        <dbReference type="Proteomes" id="UP000031847"/>
    </source>
</evidence>
<dbReference type="Proteomes" id="UP000234865">
    <property type="component" value="Unassembled WGS sequence"/>
</dbReference>
<evidence type="ECO:0000256" key="3">
    <source>
        <dbReference type="ARBA" id="ARBA00022597"/>
    </source>
</evidence>
<dbReference type="NCBIfam" id="TIGR00830">
    <property type="entry name" value="PTBA"/>
    <property type="match status" value="1"/>
</dbReference>
<dbReference type="AlphaFoldDB" id="A0A0B8R580"/>
<evidence type="ECO:0000313" key="13">
    <source>
        <dbReference type="Proteomes" id="UP000053058"/>
    </source>
</evidence>
<evidence type="ECO:0000313" key="9">
    <source>
        <dbReference type="EMBL" id="GAM81379.1"/>
    </source>
</evidence>
<reference evidence="8 14" key="5">
    <citation type="journal article" date="2017" name="BMC Genomics">
        <title>Comparative and functional genomics of the Lactococcus lactis taxon; insights into evolution and niche adaptation.</title>
        <authorList>
            <person name="Kelleher P."/>
            <person name="Bottacini F."/>
            <person name="Mahony J."/>
            <person name="Kilcawley K.N."/>
            <person name="van Sinderen D."/>
        </authorList>
    </citation>
    <scope>NUCLEOTIDE SEQUENCE [LARGE SCALE GENOMIC DNA]</scope>
    <source>
        <strain evidence="8 14">UC11</strain>
    </source>
</reference>
<dbReference type="PANTHER" id="PTHR45008:SF1">
    <property type="entry name" value="PTS SYSTEM GLUCOSE-SPECIFIC EIIA COMPONENT"/>
    <property type="match status" value="1"/>
</dbReference>
<dbReference type="PATRIC" id="fig|1360.100.peg.1419"/>
<reference evidence="11" key="4">
    <citation type="submission" date="2016-08" db="EMBL/GenBank/DDBJ databases">
        <title>Genome-wide comparison reveals a probiotic strain Lactococcus lactis WFLU12 isolated from the gastrointestinal tract of olive flounder (Paralichythys olivaceus) harboring genes supporting probiotic action.</title>
        <authorList>
            <person name="Nguyen T.L."/>
        </authorList>
    </citation>
    <scope>NUCLEOTIDE SEQUENCE</scope>
    <source>
        <strain evidence="11">WFLU12</strain>
    </source>
</reference>
<reference evidence="10" key="6">
    <citation type="journal article" date="2017" name="Genome Announc.">
        <title>Draft Genome Sequences of 24 Lactococcus lactis Strains.</title>
        <authorList>
            <person name="Backus L."/>
            <person name="Wels M."/>
            <person name="Boekhorst J."/>
            <person name="Dijkstra A.R."/>
            <person name="Beerthuyzen M."/>
            <person name="Kelly W.J."/>
            <person name="Siezen R.J."/>
            <person name="van Hijum S.A."/>
            <person name="Bachmann H."/>
        </authorList>
    </citation>
    <scope>NUCLEOTIDE SEQUENCE</scope>
    <source>
        <strain evidence="10">KF282</strain>
    </source>
</reference>
<dbReference type="EMBL" id="LKLN01000009">
    <property type="protein sequence ID" value="KSU07857.1"/>
    <property type="molecule type" value="Genomic_DNA"/>
</dbReference>
<evidence type="ECO:0000256" key="1">
    <source>
        <dbReference type="ARBA" id="ARBA00004496"/>
    </source>
</evidence>
<evidence type="ECO:0000256" key="2">
    <source>
        <dbReference type="ARBA" id="ARBA00022448"/>
    </source>
</evidence>
<organism evidence="9 12">
    <name type="scientific">Lactococcus lactis subsp. lactis</name>
    <name type="common">Streptococcus lactis</name>
    <dbReference type="NCBI Taxonomy" id="1360"/>
    <lineage>
        <taxon>Bacteria</taxon>
        <taxon>Bacillati</taxon>
        <taxon>Bacillota</taxon>
        <taxon>Bacilli</taxon>
        <taxon>Lactobacillales</taxon>
        <taxon>Streptococcaceae</taxon>
        <taxon>Lactococcus</taxon>
    </lineage>
</organism>
<keyword evidence="4 9" id="KW-0808">Transferase</keyword>
<dbReference type="SUPFAM" id="SSF51261">
    <property type="entry name" value="Duplicated hybrid motif"/>
    <property type="match status" value="1"/>
</dbReference>
<evidence type="ECO:0000313" key="14">
    <source>
        <dbReference type="Proteomes" id="UP000192067"/>
    </source>
</evidence>
<evidence type="ECO:0000256" key="5">
    <source>
        <dbReference type="ARBA" id="ARBA00022683"/>
    </source>
</evidence>
<evidence type="ECO:0000313" key="10">
    <source>
        <dbReference type="EMBL" id="KSU07857.1"/>
    </source>
</evidence>
<dbReference type="EMBL" id="BBSI01000040">
    <property type="protein sequence ID" value="GAM81379.1"/>
    <property type="molecule type" value="Genomic_DNA"/>
</dbReference>
<reference evidence="13" key="2">
    <citation type="submission" date="2015-10" db="EMBL/GenBank/DDBJ databases">
        <title>Draft Genome Sequences of 11 Lactococcus lactis subspecies cremoris strains.</title>
        <authorList>
            <person name="Wels M."/>
            <person name="Backus L."/>
            <person name="Boekhorst J."/>
            <person name="Dijkstra A."/>
            <person name="Beerthuizen M."/>
            <person name="Kelly W."/>
            <person name="Siezen R."/>
            <person name="Bachmann H."/>
            <person name="Van Hijum S."/>
        </authorList>
    </citation>
    <scope>NUCLEOTIDE SEQUENCE [LARGE SCALE GENOMIC DNA]</scope>
    <source>
        <strain evidence="13">KF282</strain>
    </source>
</reference>
<evidence type="ECO:0000313" key="8">
    <source>
        <dbReference type="EMBL" id="ARE12758.1"/>
    </source>
</evidence>
<dbReference type="Pfam" id="PF00358">
    <property type="entry name" value="PTS_EIIA_1"/>
    <property type="match status" value="1"/>
</dbReference>
<keyword evidence="6" id="KW-0418">Kinase</keyword>
<dbReference type="PROSITE" id="PS00371">
    <property type="entry name" value="PTS_EIIA_TYPE_1_HIS"/>
    <property type="match status" value="1"/>
</dbReference>
<dbReference type="InterPro" id="IPR011055">
    <property type="entry name" value="Dup_hybrid_motif"/>
</dbReference>
<accession>A0A0B8R580</accession>